<dbReference type="EMBL" id="GBXM01051286">
    <property type="protein sequence ID" value="JAH57291.1"/>
    <property type="molecule type" value="Transcribed_RNA"/>
</dbReference>
<evidence type="ECO:0000313" key="1">
    <source>
        <dbReference type="EMBL" id="JAH57291.1"/>
    </source>
</evidence>
<reference evidence="1" key="1">
    <citation type="submission" date="2014-11" db="EMBL/GenBank/DDBJ databases">
        <authorList>
            <person name="Amaro Gonzalez C."/>
        </authorList>
    </citation>
    <scope>NUCLEOTIDE SEQUENCE</scope>
</reference>
<sequence>MNIHTHPANQNPWSFTSERMLNVEYKELKRKISV</sequence>
<proteinExistence type="predicted"/>
<dbReference type="AlphaFoldDB" id="A0A0E9TUS3"/>
<accession>A0A0E9TUS3</accession>
<reference evidence="1" key="2">
    <citation type="journal article" date="2015" name="Fish Shellfish Immunol.">
        <title>Early steps in the European eel (Anguilla anguilla)-Vibrio vulnificus interaction in the gills: Role of the RtxA13 toxin.</title>
        <authorList>
            <person name="Callol A."/>
            <person name="Pajuelo D."/>
            <person name="Ebbesson L."/>
            <person name="Teles M."/>
            <person name="MacKenzie S."/>
            <person name="Amaro C."/>
        </authorList>
    </citation>
    <scope>NUCLEOTIDE SEQUENCE</scope>
</reference>
<organism evidence="1">
    <name type="scientific">Anguilla anguilla</name>
    <name type="common">European freshwater eel</name>
    <name type="synonym">Muraena anguilla</name>
    <dbReference type="NCBI Taxonomy" id="7936"/>
    <lineage>
        <taxon>Eukaryota</taxon>
        <taxon>Metazoa</taxon>
        <taxon>Chordata</taxon>
        <taxon>Craniata</taxon>
        <taxon>Vertebrata</taxon>
        <taxon>Euteleostomi</taxon>
        <taxon>Actinopterygii</taxon>
        <taxon>Neopterygii</taxon>
        <taxon>Teleostei</taxon>
        <taxon>Anguilliformes</taxon>
        <taxon>Anguillidae</taxon>
        <taxon>Anguilla</taxon>
    </lineage>
</organism>
<protein>
    <submittedName>
        <fullName evidence="1">Uncharacterized protein</fullName>
    </submittedName>
</protein>
<name>A0A0E9TUS3_ANGAN</name>